<evidence type="ECO:0000313" key="7">
    <source>
        <dbReference type="Proteomes" id="UP001175271"/>
    </source>
</evidence>
<evidence type="ECO:0000256" key="4">
    <source>
        <dbReference type="ARBA" id="ARBA00022833"/>
    </source>
</evidence>
<dbReference type="InterPro" id="IPR011011">
    <property type="entry name" value="Znf_FYVE_PHD"/>
</dbReference>
<dbReference type="PANTHER" id="PTHR46481:SF10">
    <property type="entry name" value="ZINC FINGER BED DOMAIN-CONTAINING PROTEIN 39"/>
    <property type="match status" value="1"/>
</dbReference>
<organism evidence="6 7">
    <name type="scientific">Steinernema hermaphroditum</name>
    <dbReference type="NCBI Taxonomy" id="289476"/>
    <lineage>
        <taxon>Eukaryota</taxon>
        <taxon>Metazoa</taxon>
        <taxon>Ecdysozoa</taxon>
        <taxon>Nematoda</taxon>
        <taxon>Chromadorea</taxon>
        <taxon>Rhabditida</taxon>
        <taxon>Tylenchina</taxon>
        <taxon>Panagrolaimomorpha</taxon>
        <taxon>Strongyloidoidea</taxon>
        <taxon>Steinernematidae</taxon>
        <taxon>Steinernema</taxon>
    </lineage>
</organism>
<dbReference type="SUPFAM" id="SSF53098">
    <property type="entry name" value="Ribonuclease H-like"/>
    <property type="match status" value="1"/>
</dbReference>
<dbReference type="GO" id="GO:0008270">
    <property type="term" value="F:zinc ion binding"/>
    <property type="evidence" value="ECO:0007669"/>
    <property type="project" value="UniProtKB-KW"/>
</dbReference>
<proteinExistence type="predicted"/>
<dbReference type="Gene3D" id="3.30.40.10">
    <property type="entry name" value="Zinc/RING finger domain, C3HC4 (zinc finger)"/>
    <property type="match status" value="1"/>
</dbReference>
<dbReference type="EMBL" id="JAUCMV010000004">
    <property type="protein sequence ID" value="KAK0404465.1"/>
    <property type="molecule type" value="Genomic_DNA"/>
</dbReference>
<comment type="caution">
    <text evidence="6">The sequence shown here is derived from an EMBL/GenBank/DDBJ whole genome shotgun (WGS) entry which is preliminary data.</text>
</comment>
<keyword evidence="3" id="KW-0863">Zinc-finger</keyword>
<evidence type="ECO:0000256" key="5">
    <source>
        <dbReference type="ARBA" id="ARBA00023242"/>
    </source>
</evidence>
<reference evidence="6" key="1">
    <citation type="submission" date="2023-06" db="EMBL/GenBank/DDBJ databases">
        <title>Genomic analysis of the entomopathogenic nematode Steinernema hermaphroditum.</title>
        <authorList>
            <person name="Schwarz E.M."/>
            <person name="Heppert J.K."/>
            <person name="Baniya A."/>
            <person name="Schwartz H.T."/>
            <person name="Tan C.-H."/>
            <person name="Antoshechkin I."/>
            <person name="Sternberg P.W."/>
            <person name="Goodrich-Blair H."/>
            <person name="Dillman A.R."/>
        </authorList>
    </citation>
    <scope>NUCLEOTIDE SEQUENCE</scope>
    <source>
        <strain evidence="6">PS9179</strain>
        <tissue evidence="6">Whole animal</tissue>
    </source>
</reference>
<dbReference type="AlphaFoldDB" id="A0AA39LPC7"/>
<dbReference type="InterPro" id="IPR013083">
    <property type="entry name" value="Znf_RING/FYVE/PHD"/>
</dbReference>
<keyword evidence="7" id="KW-1185">Reference proteome</keyword>
<sequence>MADFIGDDALRRTHLIVRDAATVMKKTTRLCGLTSVDCFAHKIQLAVYGGIKTVLNDFDYFDDVIERVKKFIRKMRKSGNDRDDFADLQKLQEIQPRWLIKGIEIRWGSLYDMIDRFLENRSTISSFLIGRSKYPQFTSGDYVLMEKILSALKPMKQATVMLQGRQVTISVVVPTIYVLRRALVSAVTDWETVKDRIENRNSATATHVPYKRQKIWKLNCCCLKPYKPFDKQTAAAFKMDNLVECRGPQCQNWMFWKCVGFTEEAKKQKYYCMSCVKATLPAVPVWGVKNATGRCPLDNVLAMICLRLDQDHEWLNNIETEHPFENAWRTGIGMIKNESIFQGKQFILDEYYRDNVDKSNPIDLTQTEFECFLKHLGDAHVFAVRSQLKCDEDCDMFEGHTIKTH</sequence>
<protein>
    <submittedName>
        <fullName evidence="6">Uncharacterized protein</fullName>
    </submittedName>
</protein>
<evidence type="ECO:0000256" key="1">
    <source>
        <dbReference type="ARBA" id="ARBA00004123"/>
    </source>
</evidence>
<evidence type="ECO:0000256" key="3">
    <source>
        <dbReference type="ARBA" id="ARBA00022771"/>
    </source>
</evidence>
<name>A0AA39LPC7_9BILA</name>
<dbReference type="SUPFAM" id="SSF57903">
    <property type="entry name" value="FYVE/PHD zinc finger"/>
    <property type="match status" value="1"/>
</dbReference>
<evidence type="ECO:0000256" key="2">
    <source>
        <dbReference type="ARBA" id="ARBA00022723"/>
    </source>
</evidence>
<dbReference type="PANTHER" id="PTHR46481">
    <property type="entry name" value="ZINC FINGER BED DOMAIN-CONTAINING PROTEIN 4"/>
    <property type="match status" value="1"/>
</dbReference>
<dbReference type="GO" id="GO:0005634">
    <property type="term" value="C:nucleus"/>
    <property type="evidence" value="ECO:0007669"/>
    <property type="project" value="UniProtKB-SubCell"/>
</dbReference>
<comment type="subcellular location">
    <subcellularLocation>
        <location evidence="1">Nucleus</location>
    </subcellularLocation>
</comment>
<evidence type="ECO:0000313" key="6">
    <source>
        <dbReference type="EMBL" id="KAK0404465.1"/>
    </source>
</evidence>
<keyword evidence="5" id="KW-0539">Nucleus</keyword>
<dbReference type="InterPro" id="IPR052035">
    <property type="entry name" value="ZnF_BED_domain_contain"/>
</dbReference>
<dbReference type="InterPro" id="IPR012337">
    <property type="entry name" value="RNaseH-like_sf"/>
</dbReference>
<gene>
    <name evidence="6" type="ORF">QR680_017465</name>
</gene>
<keyword evidence="4" id="KW-0862">Zinc</keyword>
<dbReference type="Proteomes" id="UP001175271">
    <property type="component" value="Unassembled WGS sequence"/>
</dbReference>
<accession>A0AA39LPC7</accession>
<keyword evidence="2" id="KW-0479">Metal-binding</keyword>